<gene>
    <name evidence="15" type="ORF">ATL41_2276</name>
</gene>
<keyword evidence="9" id="KW-0966">Cell projection</keyword>
<dbReference type="InterPro" id="IPR000601">
    <property type="entry name" value="PKD_dom"/>
</dbReference>
<feature type="domain" description="PKD" evidence="13">
    <location>
        <begin position="1138"/>
        <end position="1226"/>
    </location>
</feature>
<dbReference type="GO" id="GO:0006816">
    <property type="term" value="P:calcium ion transport"/>
    <property type="evidence" value="ECO:0007669"/>
    <property type="project" value="TreeGrafter"/>
</dbReference>
<dbReference type="PROSITE" id="PS50853">
    <property type="entry name" value="FN3"/>
    <property type="match status" value="1"/>
</dbReference>
<dbReference type="SMART" id="SM00560">
    <property type="entry name" value="LamGL"/>
    <property type="match status" value="2"/>
</dbReference>
<evidence type="ECO:0000256" key="6">
    <source>
        <dbReference type="ARBA" id="ARBA00022989"/>
    </source>
</evidence>
<dbReference type="CDD" id="cd00110">
    <property type="entry name" value="LamG"/>
    <property type="match status" value="1"/>
</dbReference>
<dbReference type="Pfam" id="PF13385">
    <property type="entry name" value="Laminin_G_3"/>
    <property type="match status" value="2"/>
</dbReference>
<dbReference type="CDD" id="cd00063">
    <property type="entry name" value="FN3"/>
    <property type="match status" value="1"/>
</dbReference>
<evidence type="ECO:0000256" key="1">
    <source>
        <dbReference type="ARBA" id="ARBA00004141"/>
    </source>
</evidence>
<feature type="domain" description="PKD" evidence="13">
    <location>
        <begin position="1052"/>
        <end position="1140"/>
    </location>
</feature>
<dbReference type="SUPFAM" id="SSF50998">
    <property type="entry name" value="Quinoprotein alcohol dehydrogenase-like"/>
    <property type="match status" value="1"/>
</dbReference>
<keyword evidence="16" id="KW-1185">Reference proteome</keyword>
<dbReference type="InterPro" id="IPR001791">
    <property type="entry name" value="Laminin_G"/>
</dbReference>
<keyword evidence="7" id="KW-0472">Membrane</keyword>
<dbReference type="GO" id="GO:0005261">
    <property type="term" value="F:monoatomic cation channel activity"/>
    <property type="evidence" value="ECO:0007669"/>
    <property type="project" value="TreeGrafter"/>
</dbReference>
<evidence type="ECO:0000256" key="4">
    <source>
        <dbReference type="ARBA" id="ARBA00022729"/>
    </source>
</evidence>
<dbReference type="PROSITE" id="PS50093">
    <property type="entry name" value="PKD"/>
    <property type="match status" value="3"/>
</dbReference>
<evidence type="ECO:0000256" key="9">
    <source>
        <dbReference type="ARBA" id="ARBA00023273"/>
    </source>
</evidence>
<evidence type="ECO:0000256" key="3">
    <source>
        <dbReference type="ARBA" id="ARBA00022692"/>
    </source>
</evidence>
<accession>A0A2A9EH03</accession>
<keyword evidence="5" id="KW-0677">Repeat</keyword>
<dbReference type="Gene3D" id="2.60.120.200">
    <property type="match status" value="2"/>
</dbReference>
<dbReference type="InterPro" id="IPR015943">
    <property type="entry name" value="WD40/YVTN_repeat-like_dom_sf"/>
</dbReference>
<comment type="subcellular location">
    <subcellularLocation>
        <location evidence="2">Cell projection</location>
    </subcellularLocation>
    <subcellularLocation>
        <location evidence="1">Membrane</location>
        <topology evidence="1">Multi-pass membrane protein</topology>
    </subcellularLocation>
</comment>
<dbReference type="InterPro" id="IPR006558">
    <property type="entry name" value="LamG-like"/>
</dbReference>
<keyword evidence="11" id="KW-0624">Polysaccharide degradation</keyword>
<feature type="domain" description="PKD" evidence="13">
    <location>
        <begin position="1452"/>
        <end position="1540"/>
    </location>
</feature>
<proteinExistence type="predicted"/>
<keyword evidence="10" id="KW-0378">Hydrolase</keyword>
<dbReference type="EMBL" id="PDJH01000001">
    <property type="protein sequence ID" value="PFG37510.1"/>
    <property type="molecule type" value="Genomic_DNA"/>
</dbReference>
<keyword evidence="11" id="KW-0119">Carbohydrate metabolism</keyword>
<evidence type="ECO:0000313" key="16">
    <source>
        <dbReference type="Proteomes" id="UP000221394"/>
    </source>
</evidence>
<dbReference type="InterPro" id="IPR035986">
    <property type="entry name" value="PKD_dom_sf"/>
</dbReference>
<evidence type="ECO:0000256" key="11">
    <source>
        <dbReference type="ARBA" id="ARBA00023326"/>
    </source>
</evidence>
<dbReference type="GO" id="GO:0042995">
    <property type="term" value="C:cell projection"/>
    <property type="evidence" value="ECO:0007669"/>
    <property type="project" value="UniProtKB-SubCell"/>
</dbReference>
<evidence type="ECO:0000259" key="14">
    <source>
        <dbReference type="PROSITE" id="PS50853"/>
    </source>
</evidence>
<evidence type="ECO:0000256" key="7">
    <source>
        <dbReference type="ARBA" id="ARBA00023136"/>
    </source>
</evidence>
<dbReference type="SUPFAM" id="SSF49299">
    <property type="entry name" value="PKD domain"/>
    <property type="match status" value="3"/>
</dbReference>
<evidence type="ECO:0000256" key="8">
    <source>
        <dbReference type="ARBA" id="ARBA00023157"/>
    </source>
</evidence>
<evidence type="ECO:0000256" key="12">
    <source>
        <dbReference type="SAM" id="MobiDB-lite"/>
    </source>
</evidence>
<feature type="domain" description="Fibronectin type-III" evidence="14">
    <location>
        <begin position="488"/>
        <end position="584"/>
    </location>
</feature>
<dbReference type="GO" id="GO:0005886">
    <property type="term" value="C:plasma membrane"/>
    <property type="evidence" value="ECO:0007669"/>
    <property type="project" value="TreeGrafter"/>
</dbReference>
<dbReference type="PANTHER" id="PTHR46730:SF1">
    <property type="entry name" value="PLAT DOMAIN-CONTAINING PROTEIN"/>
    <property type="match status" value="1"/>
</dbReference>
<dbReference type="CDD" id="cd00146">
    <property type="entry name" value="PKD"/>
    <property type="match status" value="3"/>
</dbReference>
<dbReference type="GO" id="GO:0016798">
    <property type="term" value="F:hydrolase activity, acting on glycosyl bonds"/>
    <property type="evidence" value="ECO:0007669"/>
    <property type="project" value="UniProtKB-KW"/>
</dbReference>
<dbReference type="Gene3D" id="2.60.40.10">
    <property type="entry name" value="Immunoglobulins"/>
    <property type="match status" value="4"/>
</dbReference>
<keyword evidence="4" id="KW-0732">Signal</keyword>
<name>A0A2A9EH03_9MICO</name>
<dbReference type="SMART" id="SM00282">
    <property type="entry name" value="LamG"/>
    <property type="match status" value="2"/>
</dbReference>
<dbReference type="InterPro" id="IPR013320">
    <property type="entry name" value="ConA-like_dom_sf"/>
</dbReference>
<comment type="caution">
    <text evidence="15">The sequence shown here is derived from an EMBL/GenBank/DDBJ whole genome shotgun (WGS) entry which is preliminary data.</text>
</comment>
<feature type="region of interest" description="Disordered" evidence="12">
    <location>
        <begin position="614"/>
        <end position="636"/>
    </location>
</feature>
<dbReference type="PANTHER" id="PTHR46730">
    <property type="entry name" value="POLYCYSTIN-1"/>
    <property type="match status" value="1"/>
</dbReference>
<dbReference type="InterPro" id="IPR036116">
    <property type="entry name" value="FN3_sf"/>
</dbReference>
<dbReference type="InterPro" id="IPR003961">
    <property type="entry name" value="FN3_dom"/>
</dbReference>
<protein>
    <submittedName>
        <fullName evidence="15">PKD repeat protein</fullName>
    </submittedName>
</protein>
<reference evidence="15 16" key="1">
    <citation type="submission" date="2017-10" db="EMBL/GenBank/DDBJ databases">
        <title>Sequencing the genomes of 1000 actinobacteria strains.</title>
        <authorList>
            <person name="Klenk H.-P."/>
        </authorList>
    </citation>
    <scope>NUCLEOTIDE SEQUENCE [LARGE SCALE GENOMIC DNA]</scope>
    <source>
        <strain evidence="15 16">DSM 21574</strain>
    </source>
</reference>
<dbReference type="Gene3D" id="2.130.10.10">
    <property type="entry name" value="YVTN repeat-like/Quinoprotein amine dehydrogenase"/>
    <property type="match status" value="1"/>
</dbReference>
<organism evidence="15 16">
    <name type="scientific">Flavimobilis soli</name>
    <dbReference type="NCBI Taxonomy" id="442709"/>
    <lineage>
        <taxon>Bacteria</taxon>
        <taxon>Bacillati</taxon>
        <taxon>Actinomycetota</taxon>
        <taxon>Actinomycetes</taxon>
        <taxon>Micrococcales</taxon>
        <taxon>Jonesiaceae</taxon>
        <taxon>Flavimobilis</taxon>
    </lineage>
</organism>
<sequence length="1754" mass="181191">MRASSPTSPQSARTAHDRDAQKLEDIMIRLHRPRRALLAALSALAILFLGALVPTAAQAAPTSDTGTGVVGPPRSSKPEVAGSASLPTAQINGVAWSQVVVGNTVYVGGEFTSARPPGAAAGTSEQVRGNLMAFDVRTGALLPWAPKANAQVRSVAVSPDGSTLYVGGSFTSIDGQARYRVAAFSTATGELLPFRPVVNTTVLSVSVSSTAVFIGGSFTAVNGIARYKVAAVAPGAGTTTLPFDAGIDNRGVQAVEVSPDGSAVVVAGNFTSVRGSSNPGYGLARFDAATGNLLSLPANSQIRNAGDESAILRLSKDSENFYGVGYHFGAGGNVEGVFAVSWADGTLKWVEDCHGDSYDVTPFEDAVYVASHKHYCGNSGGFPQTNPWRVNRGTAVTKYATGTNVPDIYGYADTQGQPHPEILDWFPDLNTGSYTGQGQGAWAIAAGSGYVIMGGEFTRVNNTAQQGLARFASRKTTPDTDAPRYGGAQSALRAVSPASGTVVVSWPANFDRGDEELTYRLVRNDNNTVLQERTVTASFWKRPTMSYVDTGLAPGSTPRYRVRAMDAAGNNVWSEWVTVTVASSGSFSTYARTVAEDGPSSYWRLSEASGTTAADLTGTRPLTTRAGVTPGSAGAVAGDSNTAMTFSGSSNGDAVHSTSEPAPIEFSAEAWFRTSTTRGGRIIGFGSASSGTSGTSDRHVYMDNSGRLHFGVQANGRNVVSSRASYNDNAWHHVVATMSQADGLALYVDGVRVAHRDDVRTADAYNGFWRLGGGSLSSWASVPTSVWFAGAIDEAAVYDGRVLTPQQVREHYAAAGGTVPAYTAPSDAYGAAVAAADPLLFWRFAETSGSAVADSGPLGKPGTLSGTAVRGEAGAIRDLNNASIRFTNRAHVYDAQAQANPTKFSTEAWFKTTTTQGGRIVGFGNSTANTSTSYDRHTYMQDDGRLVFGIYRGAEYRVTSSTAYNDGQWHHVVSTLGDNGMRLYVDGVLVGTNPQVLPENYTGYWRVGGDNTWGSSSQTLIGSIDDVAVYGAPLDAQTVALHHALGATGEEPNAAPTASFTTDVTNLGVAVDASASSDPDGTIASYTWAFGDGETGTGRTTTHTYAAAGTYTITLTVTDNRGATAQTTRNVTVAPPVPNVAPVAAFSSAVDGLEVGFDASGSSDSDGTVASYAWDFGDGENGTGRTTSHTYAAAGTYSVKLTVTDDDGATGTVTHQVVVEEPDVEEPPAGALAVDGFARSVTSGWGSAQTGGDWTVTSTASTLSRYSVAGGEGRMSLTPGATRSAFLRSVSSTSTEIQTTVSMDRLPAGNSFLTIAGRAIGTSGYVARVRVATDGGIQLHVGRGISSITALNGGVVEGLTLVPGEKLRVRAQVTGTSPTTVRAKVWRDGDPEPAAWRATANDSTADLQEAGGVALQAYVGGTTGNPDVLVAWDDLWAGAPDGFGGGGQPPVPNVAPVAAFSSAVDGLEVGFDASGSSDSDGTVASYAWDFGDGENGTGRTTSHTYAEAGSYSVKLTVTDDDGATGTVTHQVVVEEPDVEEPPAGALAVDGFARSVTSGWGSAQTGGDWTVTSTASTLSRYSVAGGEGRMSLTPGATRSAFLRSVSSTSTEIQTTVSMDRLPAGNSFLTIAGRAIGTSGYVARVRVATDGGIQLHVGRGISSITALNGGVVEGLTLVPGEKLRVRAQVTGTSPTTVRAKVWRDGDPEPAAWRATANDSTADLQEAGGVALQAYVGGTTGNPDVLVAWDDLWAGQP</sequence>
<dbReference type="RefSeq" id="WP_143556619.1">
    <property type="nucleotide sequence ID" value="NZ_PDJH01000001.1"/>
</dbReference>
<keyword evidence="3" id="KW-0812">Transmembrane</keyword>
<dbReference type="InterPro" id="IPR011047">
    <property type="entry name" value="Quinoprotein_ADH-like_sf"/>
</dbReference>
<evidence type="ECO:0000313" key="15">
    <source>
        <dbReference type="EMBL" id="PFG37510.1"/>
    </source>
</evidence>
<dbReference type="SUPFAM" id="SSF49265">
    <property type="entry name" value="Fibronectin type III"/>
    <property type="match status" value="1"/>
</dbReference>
<keyword evidence="10" id="KW-0326">Glycosidase</keyword>
<keyword evidence="6" id="KW-1133">Transmembrane helix</keyword>
<dbReference type="SMART" id="SM00089">
    <property type="entry name" value="PKD"/>
    <property type="match status" value="3"/>
</dbReference>
<dbReference type="Pfam" id="PF18911">
    <property type="entry name" value="PKD_4"/>
    <property type="match status" value="3"/>
</dbReference>
<dbReference type="OrthoDB" id="9802683at2"/>
<dbReference type="Proteomes" id="UP000221394">
    <property type="component" value="Unassembled WGS sequence"/>
</dbReference>
<keyword evidence="8" id="KW-1015">Disulfide bond</keyword>
<dbReference type="GO" id="GO:0000272">
    <property type="term" value="P:polysaccharide catabolic process"/>
    <property type="evidence" value="ECO:0007669"/>
    <property type="project" value="UniProtKB-KW"/>
</dbReference>
<evidence type="ECO:0000256" key="5">
    <source>
        <dbReference type="ARBA" id="ARBA00022737"/>
    </source>
</evidence>
<evidence type="ECO:0000256" key="2">
    <source>
        <dbReference type="ARBA" id="ARBA00004316"/>
    </source>
</evidence>
<feature type="region of interest" description="Disordered" evidence="12">
    <location>
        <begin position="59"/>
        <end position="84"/>
    </location>
</feature>
<dbReference type="SUPFAM" id="SSF49899">
    <property type="entry name" value="Concanavalin A-like lectins/glucanases"/>
    <property type="match status" value="2"/>
</dbReference>
<dbReference type="InterPro" id="IPR022409">
    <property type="entry name" value="PKD/Chitinase_dom"/>
</dbReference>
<evidence type="ECO:0000256" key="10">
    <source>
        <dbReference type="ARBA" id="ARBA00023295"/>
    </source>
</evidence>
<dbReference type="InterPro" id="IPR013783">
    <property type="entry name" value="Ig-like_fold"/>
</dbReference>
<evidence type="ECO:0000259" key="13">
    <source>
        <dbReference type="PROSITE" id="PS50093"/>
    </source>
</evidence>